<feature type="region of interest" description="Disordered" evidence="1">
    <location>
        <begin position="312"/>
        <end position="341"/>
    </location>
</feature>
<accession>A0A423WQV2</accession>
<organism evidence="2 3">
    <name type="scientific">Cytospora schulzeri</name>
    <dbReference type="NCBI Taxonomy" id="448051"/>
    <lineage>
        <taxon>Eukaryota</taxon>
        <taxon>Fungi</taxon>
        <taxon>Dikarya</taxon>
        <taxon>Ascomycota</taxon>
        <taxon>Pezizomycotina</taxon>
        <taxon>Sordariomycetes</taxon>
        <taxon>Sordariomycetidae</taxon>
        <taxon>Diaporthales</taxon>
        <taxon>Cytosporaceae</taxon>
        <taxon>Cytospora</taxon>
    </lineage>
</organism>
<feature type="region of interest" description="Disordered" evidence="1">
    <location>
        <begin position="71"/>
        <end position="109"/>
    </location>
</feature>
<evidence type="ECO:0000313" key="2">
    <source>
        <dbReference type="EMBL" id="ROW05722.1"/>
    </source>
</evidence>
<feature type="region of interest" description="Disordered" evidence="1">
    <location>
        <begin position="29"/>
        <end position="52"/>
    </location>
</feature>
<dbReference type="EMBL" id="LKEA01000012">
    <property type="protein sequence ID" value="ROW05722.1"/>
    <property type="molecule type" value="Genomic_DNA"/>
</dbReference>
<name>A0A423WQV2_9PEZI</name>
<gene>
    <name evidence="2" type="ORF">VMCG_05142</name>
</gene>
<feature type="compositionally biased region" description="Acidic residues" evidence="1">
    <location>
        <begin position="454"/>
        <end position="466"/>
    </location>
</feature>
<evidence type="ECO:0000256" key="1">
    <source>
        <dbReference type="SAM" id="MobiDB-lite"/>
    </source>
</evidence>
<dbReference type="STRING" id="356882.A0A423WQV2"/>
<dbReference type="Proteomes" id="UP000283895">
    <property type="component" value="Unassembled WGS sequence"/>
</dbReference>
<feature type="compositionally biased region" description="Low complexity" evidence="1">
    <location>
        <begin position="425"/>
        <end position="440"/>
    </location>
</feature>
<feature type="region of interest" description="Disordered" evidence="1">
    <location>
        <begin position="424"/>
        <end position="466"/>
    </location>
</feature>
<reference evidence="2 3" key="1">
    <citation type="submission" date="2015-09" db="EMBL/GenBank/DDBJ databases">
        <title>Host preference determinants of Valsa canker pathogens revealed by comparative genomics.</title>
        <authorList>
            <person name="Yin Z."/>
            <person name="Huang L."/>
        </authorList>
    </citation>
    <scope>NUCLEOTIDE SEQUENCE [LARGE SCALE GENOMIC DNA]</scope>
    <source>
        <strain evidence="2 3">03-1</strain>
    </source>
</reference>
<dbReference type="AlphaFoldDB" id="A0A423WQV2"/>
<dbReference type="OrthoDB" id="5245491at2759"/>
<feature type="compositionally biased region" description="Basic and acidic residues" evidence="1">
    <location>
        <begin position="35"/>
        <end position="46"/>
    </location>
</feature>
<proteinExistence type="predicted"/>
<keyword evidence="3" id="KW-1185">Reference proteome</keyword>
<feature type="compositionally biased region" description="Basic and acidic residues" evidence="1">
    <location>
        <begin position="71"/>
        <end position="87"/>
    </location>
</feature>
<evidence type="ECO:0000313" key="3">
    <source>
        <dbReference type="Proteomes" id="UP000283895"/>
    </source>
</evidence>
<protein>
    <submittedName>
        <fullName evidence="2">Uncharacterized protein</fullName>
    </submittedName>
</protein>
<sequence>MAYFNKTFVSRATKTAKAVREARFTKKYTPLPPKSLERHFSSKPEPRNFQAGSRHFGALCNAHGAYQEELRGSYRDRSDRPTAEARLRSRSLSPGRSPRPERTPSRRTIRHIATILGYGEKMVIDVESSGEVHFEAKMDLDTDESMDFDVSTDMEIDSDVDVCSTFSSSVGSAHSFSTAMSSPPQPTRYLPALRVIDFDIEMKDVFEMVETPLDNPSNDSSLVPTEHQTYIESTTPPGSPAAYTSSLVVSTTPLGSPSASSTLIVHPTTTPTIAAQPHQNVVQFAPVYYYARAAGEDFIKAQRLAESTALPVAEDTDLGESRRDDLEVPANTRLPSPDEEGIHLTDAAHSEIIAQGEPDHTLSTGTQVDPQGEIISEATSTPPATDQEELAEPTIQIDTEMAGPDEEEGDGEEWETVFDVNGVTAPQAPVSNPVAAAPSPLHSGGMETDHAQDAEDTASTDDEESPEYIEEYFAYDVECAQEIMNDFLCEKLPEIAAQVMFPATNFTVTAQSQEAELFAAWFYGQGLPEEASDLVEAAFEEKAEMSGEELGDLIWEWYQERVFAELQGYEVPFSEEDTELLDERMAKVLDAHFNEPLSGDYA</sequence>
<comment type="caution">
    <text evidence="2">The sequence shown here is derived from an EMBL/GenBank/DDBJ whole genome shotgun (WGS) entry which is preliminary data.</text>
</comment>